<evidence type="ECO:0000256" key="8">
    <source>
        <dbReference type="SAM" id="Phobius"/>
    </source>
</evidence>
<evidence type="ECO:0000256" key="7">
    <source>
        <dbReference type="SAM" id="MobiDB-lite"/>
    </source>
</evidence>
<evidence type="ECO:0000256" key="6">
    <source>
        <dbReference type="ARBA" id="ARBA00023136"/>
    </source>
</evidence>
<feature type="domain" description="PGG" evidence="9">
    <location>
        <begin position="70"/>
        <end position="191"/>
    </location>
</feature>
<keyword evidence="11" id="KW-1185">Reference proteome</keyword>
<evidence type="ECO:0000256" key="5">
    <source>
        <dbReference type="ARBA" id="ARBA00023043"/>
    </source>
</evidence>
<dbReference type="AlphaFoldDB" id="A0A7N2MSD7"/>
<sequence length="265" mass="30324">MEMTQMRCEDDDMIEPHNKPGSRCRDDTLMEITIPRGDDIVDRYNTSAKTTQSRKKWWKNFLKHLKYGGNWVEENHGYIMVVATMITTVTFQRAASPPVGVWPQSGNVTHYSDYNIEVDAGMSVVGSIDPLYFFYFMIFNTISFIASVIVTFLLISGFPVKNKICIGLLTIALCTTLAFLIITYIAAVSMVTPFSIYALKYKQVFNIQEWVLGSLVVVISLVFLLHIIRFLLWLGRRIKKIHPCMGRGHSQSQLLSVLRLSHYCF</sequence>
<keyword evidence="3" id="KW-0677">Repeat</keyword>
<name>A0A7N2MSD7_QUELO</name>
<dbReference type="GO" id="GO:0005886">
    <property type="term" value="C:plasma membrane"/>
    <property type="evidence" value="ECO:0007669"/>
    <property type="project" value="TreeGrafter"/>
</dbReference>
<dbReference type="PANTHER" id="PTHR24186:SF37">
    <property type="entry name" value="PGG DOMAIN-CONTAINING PROTEIN"/>
    <property type="match status" value="1"/>
</dbReference>
<dbReference type="PANTHER" id="PTHR24186">
    <property type="entry name" value="PROTEIN PHOSPHATASE 1 REGULATORY SUBUNIT"/>
    <property type="match status" value="1"/>
</dbReference>
<accession>A0A7N2MSD7</accession>
<feature type="transmembrane region" description="Helical" evidence="8">
    <location>
        <begin position="210"/>
        <end position="232"/>
    </location>
</feature>
<evidence type="ECO:0000256" key="4">
    <source>
        <dbReference type="ARBA" id="ARBA00022989"/>
    </source>
</evidence>
<dbReference type="InterPro" id="IPR026961">
    <property type="entry name" value="PGG_dom"/>
</dbReference>
<keyword evidence="6 8" id="KW-0472">Membrane</keyword>
<dbReference type="OMA" id="QTRTCEG"/>
<keyword evidence="4 8" id="KW-1133">Transmembrane helix</keyword>
<organism evidence="10 11">
    <name type="scientific">Quercus lobata</name>
    <name type="common">Valley oak</name>
    <dbReference type="NCBI Taxonomy" id="97700"/>
    <lineage>
        <taxon>Eukaryota</taxon>
        <taxon>Viridiplantae</taxon>
        <taxon>Streptophyta</taxon>
        <taxon>Embryophyta</taxon>
        <taxon>Tracheophyta</taxon>
        <taxon>Spermatophyta</taxon>
        <taxon>Magnoliopsida</taxon>
        <taxon>eudicotyledons</taxon>
        <taxon>Gunneridae</taxon>
        <taxon>Pentapetalae</taxon>
        <taxon>rosids</taxon>
        <taxon>fabids</taxon>
        <taxon>Fagales</taxon>
        <taxon>Fagaceae</taxon>
        <taxon>Quercus</taxon>
    </lineage>
</organism>
<comment type="subcellular location">
    <subcellularLocation>
        <location evidence="1">Membrane</location>
        <topology evidence="1">Multi-pass membrane protein</topology>
    </subcellularLocation>
</comment>
<dbReference type="Proteomes" id="UP000594261">
    <property type="component" value="Chromosome 10"/>
</dbReference>
<evidence type="ECO:0000259" key="9">
    <source>
        <dbReference type="Pfam" id="PF13962"/>
    </source>
</evidence>
<evidence type="ECO:0000256" key="1">
    <source>
        <dbReference type="ARBA" id="ARBA00004141"/>
    </source>
</evidence>
<feature type="transmembrane region" description="Helical" evidence="8">
    <location>
        <begin position="167"/>
        <end position="190"/>
    </location>
</feature>
<evidence type="ECO:0000313" key="11">
    <source>
        <dbReference type="Proteomes" id="UP000594261"/>
    </source>
</evidence>
<keyword evidence="2 8" id="KW-0812">Transmembrane</keyword>
<reference evidence="10" key="2">
    <citation type="submission" date="2021-01" db="UniProtKB">
        <authorList>
            <consortium name="EnsemblPlants"/>
        </authorList>
    </citation>
    <scope>IDENTIFICATION</scope>
</reference>
<dbReference type="InParanoid" id="A0A7N2MSD7"/>
<evidence type="ECO:0000256" key="2">
    <source>
        <dbReference type="ARBA" id="ARBA00022692"/>
    </source>
</evidence>
<proteinExistence type="predicted"/>
<dbReference type="Pfam" id="PF13962">
    <property type="entry name" value="PGG"/>
    <property type="match status" value="1"/>
</dbReference>
<feature type="transmembrane region" description="Helical" evidence="8">
    <location>
        <begin position="132"/>
        <end position="155"/>
    </location>
</feature>
<evidence type="ECO:0000313" key="10">
    <source>
        <dbReference type="EnsemblPlants" id="QL10p052608:mrna:CDS:1"/>
    </source>
</evidence>
<keyword evidence="5" id="KW-0040">ANK repeat</keyword>
<dbReference type="EMBL" id="LRBV02000010">
    <property type="status" value="NOT_ANNOTATED_CDS"/>
    <property type="molecule type" value="Genomic_DNA"/>
</dbReference>
<reference evidence="10 11" key="1">
    <citation type="journal article" date="2016" name="G3 (Bethesda)">
        <title>First Draft Assembly and Annotation of the Genome of a California Endemic Oak Quercus lobata Nee (Fagaceae).</title>
        <authorList>
            <person name="Sork V.L."/>
            <person name="Fitz-Gibbon S.T."/>
            <person name="Puiu D."/>
            <person name="Crepeau M."/>
            <person name="Gugger P.F."/>
            <person name="Sherman R."/>
            <person name="Stevens K."/>
            <person name="Langley C.H."/>
            <person name="Pellegrini M."/>
            <person name="Salzberg S.L."/>
        </authorList>
    </citation>
    <scope>NUCLEOTIDE SEQUENCE [LARGE SCALE GENOMIC DNA]</scope>
    <source>
        <strain evidence="10 11">cv. SW786</strain>
    </source>
</reference>
<dbReference type="Gramene" id="QL10p052608:mrna">
    <property type="protein sequence ID" value="QL10p052608:mrna:CDS:1"/>
    <property type="gene ID" value="QL10p052608"/>
</dbReference>
<protein>
    <recommendedName>
        <fullName evidence="9">PGG domain-containing protein</fullName>
    </recommendedName>
</protein>
<dbReference type="EnsemblPlants" id="QL10p052608:mrna">
    <property type="protein sequence ID" value="QL10p052608:mrna:CDS:1"/>
    <property type="gene ID" value="QL10p052608"/>
</dbReference>
<evidence type="ECO:0000256" key="3">
    <source>
        <dbReference type="ARBA" id="ARBA00022737"/>
    </source>
</evidence>
<feature type="region of interest" description="Disordered" evidence="7">
    <location>
        <begin position="1"/>
        <end position="22"/>
    </location>
</feature>